<evidence type="ECO:0000259" key="1">
    <source>
        <dbReference type="Pfam" id="PF06527"/>
    </source>
</evidence>
<accession>A0A1Y6G6V7</accession>
<dbReference type="Proteomes" id="UP000194474">
    <property type="component" value="Unassembled WGS sequence"/>
</dbReference>
<dbReference type="EMBL" id="FXWK01000002">
    <property type="protein sequence ID" value="SMQ85901.1"/>
    <property type="molecule type" value="Genomic_DNA"/>
</dbReference>
<evidence type="ECO:0000313" key="3">
    <source>
        <dbReference type="Proteomes" id="UP000194474"/>
    </source>
</evidence>
<organism evidence="2 3">
    <name type="scientific">Devosia lucknowensis</name>
    <dbReference type="NCBI Taxonomy" id="1096929"/>
    <lineage>
        <taxon>Bacteria</taxon>
        <taxon>Pseudomonadati</taxon>
        <taxon>Pseudomonadota</taxon>
        <taxon>Alphaproteobacteria</taxon>
        <taxon>Hyphomicrobiales</taxon>
        <taxon>Devosiaceae</taxon>
        <taxon>Devosia</taxon>
    </lineage>
</organism>
<evidence type="ECO:0000313" key="2">
    <source>
        <dbReference type="EMBL" id="SMQ85901.1"/>
    </source>
</evidence>
<reference evidence="3" key="1">
    <citation type="submission" date="2017-04" db="EMBL/GenBank/DDBJ databases">
        <authorList>
            <person name="Varghese N."/>
            <person name="Submissions S."/>
        </authorList>
    </citation>
    <scope>NUCLEOTIDE SEQUENCE [LARGE SCALE GENOMIC DNA]</scope>
</reference>
<gene>
    <name evidence="2" type="ORF">SAMN06295905_3196</name>
</gene>
<dbReference type="Pfam" id="PF06527">
    <property type="entry name" value="TniQ"/>
    <property type="match status" value="1"/>
</dbReference>
<dbReference type="OrthoDB" id="7595282at2"/>
<sequence length="634" mass="71602">MNTHFVRRPLRYHHRLQARETGLGFASRLAAMNGRHMVELLQHMGVRTLDVNDGVEDAIRAVAALGDADAKQLITMTPRPSEGEREYHVAGEVLGPLGINRTFFRYCPHCVLEDVHQFEGPLHARPWLRLEWTISHYRACHLHHTELLECKPVRRHSQPYDFSEAMMTLLPNMDRLATTAFASKPSGFDEWIIARIEGARDPDNWLDALPLYVAAQWCEAFGVSLLHPAKVQTSRLTEVEWAAAAEEGFSISRRGATAIDAALQRLTLAEKRTRGIVGPRDTYGYGFHLLQKTVTDPAFEPIRKIVRDHAMQALPWKIGTDMLGVTIEENQVLTVQTASLASGVDRKTMRNVLKRNGLALQDIEDGLRDHRVVVSTRDIEGTVRKLKGALTAPQTMELLGIDRRQLDAIVEAGGLADASGAPPDHWGQARYAPEDIELMLVRLMDGAVEVEAPTKRQVGIPRARHVSLASNTEIMRFIFERRLTWKGRLAGQTGFHALLLDVDECIELIRASAPPMDGLLFIELEREIIGFNKNAVPHLVRLKKLDKDEEYSPSARRLVPVITRASVDEFRRKYVTAGELCQVHGLHHKQVRSILDSVGIKEEFDAKTVKVTFYDRQKVEAAATKRRDFWVYRK</sequence>
<proteinExistence type="predicted"/>
<dbReference type="InterPro" id="IPR009492">
    <property type="entry name" value="TniQ"/>
</dbReference>
<dbReference type="RefSeq" id="WP_086471529.1">
    <property type="nucleotide sequence ID" value="NZ_FXWK01000002.1"/>
</dbReference>
<name>A0A1Y6G6V7_9HYPH</name>
<feature type="domain" description="TniQ" evidence="1">
    <location>
        <begin position="13"/>
        <end position="147"/>
    </location>
</feature>
<dbReference type="AlphaFoldDB" id="A0A1Y6G6V7"/>
<protein>
    <submittedName>
        <fullName evidence="2">TniQ protein</fullName>
    </submittedName>
</protein>
<keyword evidence="3" id="KW-1185">Reference proteome</keyword>